<keyword evidence="6" id="KW-1185">Reference proteome</keyword>
<dbReference type="GeneID" id="81391646"/>
<feature type="compositionally biased region" description="Polar residues" evidence="1">
    <location>
        <begin position="136"/>
        <end position="145"/>
    </location>
</feature>
<dbReference type="PANTHER" id="PTHR16861:SF4">
    <property type="entry name" value="SH3 DOMAIN PROTEIN (AFU_ORTHOLOGUE AFUA_1G13610)"/>
    <property type="match status" value="1"/>
</dbReference>
<comment type="caution">
    <text evidence="5">The sequence shown here is derived from an EMBL/GenBank/DDBJ whole genome shotgun (WGS) entry which is preliminary data.</text>
</comment>
<keyword evidence="2" id="KW-0472">Membrane</keyword>
<dbReference type="Pfam" id="PF01822">
    <property type="entry name" value="WSC"/>
    <property type="match status" value="1"/>
</dbReference>
<evidence type="ECO:0000259" key="4">
    <source>
        <dbReference type="PROSITE" id="PS51212"/>
    </source>
</evidence>
<dbReference type="InterPro" id="IPR002889">
    <property type="entry name" value="WSC_carb-bd"/>
</dbReference>
<dbReference type="EMBL" id="JAPMSZ010000004">
    <property type="protein sequence ID" value="KAJ5104549.1"/>
    <property type="molecule type" value="Genomic_DNA"/>
</dbReference>
<keyword evidence="3" id="KW-0732">Signal</keyword>
<feature type="chain" id="PRO_5040860150" evidence="3">
    <location>
        <begin position="22"/>
        <end position="268"/>
    </location>
</feature>
<evidence type="ECO:0000313" key="6">
    <source>
        <dbReference type="Proteomes" id="UP001141434"/>
    </source>
</evidence>
<proteinExistence type="predicted"/>
<evidence type="ECO:0000313" key="5">
    <source>
        <dbReference type="EMBL" id="KAJ5104549.1"/>
    </source>
</evidence>
<dbReference type="RefSeq" id="XP_056513545.1">
    <property type="nucleotide sequence ID" value="XM_056652478.1"/>
</dbReference>
<feature type="region of interest" description="Disordered" evidence="1">
    <location>
        <begin position="233"/>
        <end position="268"/>
    </location>
</feature>
<dbReference type="OrthoDB" id="2537459at2759"/>
<dbReference type="PANTHER" id="PTHR16861">
    <property type="entry name" value="GLYCOPROTEIN 38"/>
    <property type="match status" value="1"/>
</dbReference>
<evidence type="ECO:0000256" key="1">
    <source>
        <dbReference type="SAM" id="MobiDB-lite"/>
    </source>
</evidence>
<reference evidence="5" key="2">
    <citation type="journal article" date="2023" name="IMA Fungus">
        <title>Comparative genomic study of the Penicillium genus elucidates a diverse pangenome and 15 lateral gene transfer events.</title>
        <authorList>
            <person name="Petersen C."/>
            <person name="Sorensen T."/>
            <person name="Nielsen M.R."/>
            <person name="Sondergaard T.E."/>
            <person name="Sorensen J.L."/>
            <person name="Fitzpatrick D.A."/>
            <person name="Frisvad J.C."/>
            <person name="Nielsen K.L."/>
        </authorList>
    </citation>
    <scope>NUCLEOTIDE SEQUENCE</scope>
    <source>
        <strain evidence="5">IBT 34128</strain>
    </source>
</reference>
<evidence type="ECO:0000256" key="2">
    <source>
        <dbReference type="SAM" id="Phobius"/>
    </source>
</evidence>
<feature type="transmembrane region" description="Helical" evidence="2">
    <location>
        <begin position="181"/>
        <end position="205"/>
    </location>
</feature>
<feature type="signal peptide" evidence="3">
    <location>
        <begin position="1"/>
        <end position="21"/>
    </location>
</feature>
<dbReference type="AlphaFoldDB" id="A0A9W9KFH2"/>
<evidence type="ECO:0000256" key="3">
    <source>
        <dbReference type="SAM" id="SignalP"/>
    </source>
</evidence>
<sequence length="268" mass="27566">MQLPLWVSALVLLGQPFMAMADADYCAEENTASSSDASSDTYQSSGACTKHCGSDYGFAVLQGKKCWCSNVAPSKKSRNNDTAKCGSTCPGYPKEYCGDAGSGVFAYVEISSDKVTSTAGDSGSTTTTSSDTTTSPSVAVETNSGGDVKTVTIGNSAASATGSANAKPAEEKSSGLSGGSIAGVVIGVVGGLALLAGLIFLIFFYRKRARSGSPTPSQDMSAVGGVAGRNYTDNRMRTVYPNGPRDSSVSLQDNEDYSRPVLRLTNPD</sequence>
<feature type="region of interest" description="Disordered" evidence="1">
    <location>
        <begin position="115"/>
        <end position="151"/>
    </location>
</feature>
<dbReference type="Proteomes" id="UP001141434">
    <property type="component" value="Unassembled WGS sequence"/>
</dbReference>
<feature type="domain" description="WSC" evidence="4">
    <location>
        <begin position="20"/>
        <end position="111"/>
    </location>
</feature>
<feature type="compositionally biased region" description="Low complexity" evidence="1">
    <location>
        <begin position="116"/>
        <end position="135"/>
    </location>
</feature>
<organism evidence="5 6">
    <name type="scientific">Penicillium alfredii</name>
    <dbReference type="NCBI Taxonomy" id="1506179"/>
    <lineage>
        <taxon>Eukaryota</taxon>
        <taxon>Fungi</taxon>
        <taxon>Dikarya</taxon>
        <taxon>Ascomycota</taxon>
        <taxon>Pezizomycotina</taxon>
        <taxon>Eurotiomycetes</taxon>
        <taxon>Eurotiomycetidae</taxon>
        <taxon>Eurotiales</taxon>
        <taxon>Aspergillaceae</taxon>
        <taxon>Penicillium</taxon>
    </lineage>
</organism>
<reference evidence="5" key="1">
    <citation type="submission" date="2022-11" db="EMBL/GenBank/DDBJ databases">
        <authorList>
            <person name="Petersen C."/>
        </authorList>
    </citation>
    <scope>NUCLEOTIDE SEQUENCE</scope>
    <source>
        <strain evidence="5">IBT 34128</strain>
    </source>
</reference>
<name>A0A9W9KFH2_9EURO</name>
<protein>
    <submittedName>
        <fullName evidence="5">Carbohydrate-binding WSC subgroup</fullName>
    </submittedName>
</protein>
<accession>A0A9W9KFH2</accession>
<keyword evidence="2" id="KW-0812">Transmembrane</keyword>
<dbReference type="SMART" id="SM00321">
    <property type="entry name" value="WSC"/>
    <property type="match status" value="1"/>
</dbReference>
<keyword evidence="2" id="KW-1133">Transmembrane helix</keyword>
<dbReference type="PROSITE" id="PS51212">
    <property type="entry name" value="WSC"/>
    <property type="match status" value="1"/>
</dbReference>
<gene>
    <name evidence="5" type="ORF">NUU61_001896</name>
</gene>